<sequence length="304" mass="34410">MVGVCAGHNLVWVQNNMASPVPVIEFDQHSIKLVWAHNRSDLVYCSSTALTGMVILDLIYFMWDSFMTGVSISIMMNSEKYRGINDYAEMDYMNMTVITLNKPYGALDGSNPLFDGHATPRSNLKQGRVHSGHVQNALDDIFCTVNASSKGICEMTPLHELRLKHSSIMATLVQEGMLDSRYPALKEAEREDLLFAHQIITQFFGAAETALHAMRKIVRYKYSSMDQHKMGIELHLIKGPSDYIGTLRVTNVCRVLRDAFSTNDRKRCLSCIKELKKEFNIVKPHLEALMELEKQIWAAGGRVY</sequence>
<evidence type="ECO:0000256" key="1">
    <source>
        <dbReference type="ARBA" id="ARBA00022864"/>
    </source>
</evidence>
<dbReference type="AlphaFoldDB" id="A0A833VC29"/>
<evidence type="ECO:0000259" key="3">
    <source>
        <dbReference type="PROSITE" id="PS50894"/>
    </source>
</evidence>
<name>A0A833VC29_9POAL</name>
<dbReference type="Proteomes" id="UP000623129">
    <property type="component" value="Unassembled WGS sequence"/>
</dbReference>
<organism evidence="4 5">
    <name type="scientific">Carex littledalei</name>
    <dbReference type="NCBI Taxonomy" id="544730"/>
    <lineage>
        <taxon>Eukaryota</taxon>
        <taxon>Viridiplantae</taxon>
        <taxon>Streptophyta</taxon>
        <taxon>Embryophyta</taxon>
        <taxon>Tracheophyta</taxon>
        <taxon>Spermatophyta</taxon>
        <taxon>Magnoliopsida</taxon>
        <taxon>Liliopsida</taxon>
        <taxon>Poales</taxon>
        <taxon>Cyperaceae</taxon>
        <taxon>Cyperoideae</taxon>
        <taxon>Cariceae</taxon>
        <taxon>Carex</taxon>
        <taxon>Carex subgen. Euthyceras</taxon>
    </lineage>
</organism>
<keyword evidence="1" id="KW-0932">Cytokinin signaling pathway</keyword>
<dbReference type="PANTHER" id="PTHR46692">
    <property type="entry name" value="INOSINE-URIDINE PREFERRING NUCLEOSIDE HYDROLASE FAMILY PROTEIN"/>
    <property type="match status" value="1"/>
</dbReference>
<accession>A0A833VC29</accession>
<evidence type="ECO:0000313" key="4">
    <source>
        <dbReference type="EMBL" id="KAF3320145.1"/>
    </source>
</evidence>
<dbReference type="SUPFAM" id="SSF47226">
    <property type="entry name" value="Histidine-containing phosphotransfer domain, HPT domain"/>
    <property type="match status" value="1"/>
</dbReference>
<dbReference type="PANTHER" id="PTHR46692:SF1">
    <property type="entry name" value="NUCLEOSIDE HYDROLASE 3-RELATED"/>
    <property type="match status" value="1"/>
</dbReference>
<dbReference type="GO" id="GO:0009736">
    <property type="term" value="P:cytokinin-activated signaling pathway"/>
    <property type="evidence" value="ECO:0007669"/>
    <property type="project" value="UniProtKB-KW"/>
</dbReference>
<proteinExistence type="predicted"/>
<evidence type="ECO:0000256" key="2">
    <source>
        <dbReference type="PROSITE-ProRule" id="PRU00110"/>
    </source>
</evidence>
<keyword evidence="2" id="KW-0597">Phosphoprotein</keyword>
<dbReference type="OrthoDB" id="591185at2759"/>
<protein>
    <submittedName>
        <fullName evidence="4">Histidine-containing</fullName>
    </submittedName>
</protein>
<comment type="caution">
    <text evidence="4">The sequence shown here is derived from an EMBL/GenBank/DDBJ whole genome shotgun (WGS) entry which is preliminary data.</text>
</comment>
<gene>
    <name evidence="4" type="ORF">FCM35_KLT22249</name>
</gene>
<dbReference type="Gene3D" id="1.20.120.160">
    <property type="entry name" value="HPT domain"/>
    <property type="match status" value="1"/>
</dbReference>
<dbReference type="EMBL" id="SWLB01000125">
    <property type="protein sequence ID" value="KAF3320145.1"/>
    <property type="molecule type" value="Genomic_DNA"/>
</dbReference>
<dbReference type="InterPro" id="IPR036641">
    <property type="entry name" value="HPT_dom_sf"/>
</dbReference>
<feature type="domain" description="HPt" evidence="3">
    <location>
        <begin position="192"/>
        <end position="289"/>
    </location>
</feature>
<keyword evidence="5" id="KW-1185">Reference proteome</keyword>
<dbReference type="PROSITE" id="PS50894">
    <property type="entry name" value="HPT"/>
    <property type="match status" value="1"/>
</dbReference>
<feature type="modified residue" description="Phosphohistidine" evidence="2">
    <location>
        <position position="235"/>
    </location>
</feature>
<dbReference type="GO" id="GO:0000160">
    <property type="term" value="P:phosphorelay signal transduction system"/>
    <property type="evidence" value="ECO:0007669"/>
    <property type="project" value="InterPro"/>
</dbReference>
<dbReference type="InterPro" id="IPR008207">
    <property type="entry name" value="Sig_transdc_His_kin_Hpt_dom"/>
</dbReference>
<reference evidence="4" key="1">
    <citation type="submission" date="2020-01" db="EMBL/GenBank/DDBJ databases">
        <title>Genome sequence of Kobresia littledalei, the first chromosome-level genome in the family Cyperaceae.</title>
        <authorList>
            <person name="Qu G."/>
        </authorList>
    </citation>
    <scope>NUCLEOTIDE SEQUENCE</scope>
    <source>
        <strain evidence="4">C.B.Clarke</strain>
        <tissue evidence="4">Leaf</tissue>
    </source>
</reference>
<evidence type="ECO:0000313" key="5">
    <source>
        <dbReference type="Proteomes" id="UP000623129"/>
    </source>
</evidence>